<dbReference type="EMBL" id="LUTY01002141">
    <property type="protein sequence ID" value="OAD20739.1"/>
    <property type="molecule type" value="Genomic_DNA"/>
</dbReference>
<reference evidence="1 2" key="1">
    <citation type="submission" date="2016-05" db="EMBL/GenBank/DDBJ databases">
        <title>Single-cell genome of chain-forming Candidatus Thiomargarita nelsonii and comparison to other large sulfur-oxidizing bacteria.</title>
        <authorList>
            <person name="Winkel M."/>
            <person name="Salman V."/>
            <person name="Woyke T."/>
            <person name="Schulz-Vogt H."/>
            <person name="Richter M."/>
            <person name="Flood B."/>
            <person name="Bailey J."/>
            <person name="Amann R."/>
            <person name="Mussmann M."/>
        </authorList>
    </citation>
    <scope>NUCLEOTIDE SEQUENCE [LARGE SCALE GENOMIC DNA]</scope>
    <source>
        <strain evidence="1 2">THI036</strain>
    </source>
</reference>
<proteinExistence type="predicted"/>
<dbReference type="AlphaFoldDB" id="A0A176RYG4"/>
<accession>A0A176RYG4</accession>
<sequence length="68" mass="7456">MASSSCSTCRWINGTHSEIDFMSESIGDFKAGVHHAFGFIHLVFFGIFDIGGKSESTEIKQQASFCYG</sequence>
<dbReference type="Proteomes" id="UP000076962">
    <property type="component" value="Unassembled WGS sequence"/>
</dbReference>
<evidence type="ECO:0000313" key="1">
    <source>
        <dbReference type="EMBL" id="OAD20739.1"/>
    </source>
</evidence>
<gene>
    <name evidence="1" type="ORF">THIOM_003528</name>
</gene>
<evidence type="ECO:0000313" key="2">
    <source>
        <dbReference type="Proteomes" id="UP000076962"/>
    </source>
</evidence>
<comment type="caution">
    <text evidence="1">The sequence shown here is derived from an EMBL/GenBank/DDBJ whole genome shotgun (WGS) entry which is preliminary data.</text>
</comment>
<keyword evidence="2" id="KW-1185">Reference proteome</keyword>
<organism evidence="1 2">
    <name type="scientific">Candidatus Thiomargarita nelsonii</name>
    <dbReference type="NCBI Taxonomy" id="1003181"/>
    <lineage>
        <taxon>Bacteria</taxon>
        <taxon>Pseudomonadati</taxon>
        <taxon>Pseudomonadota</taxon>
        <taxon>Gammaproteobacteria</taxon>
        <taxon>Thiotrichales</taxon>
        <taxon>Thiotrichaceae</taxon>
        <taxon>Thiomargarita</taxon>
    </lineage>
</organism>
<protein>
    <submittedName>
        <fullName evidence="1">Uncharacterized protein</fullName>
    </submittedName>
</protein>
<name>A0A176RYG4_9GAMM</name>